<sequence length="116" mass="12569">MTPRTGDSHASIRPVMNPHGLHISGAFDRDTGPLLARALTWAVQAGTTNIHLHLGEVTFIDVGAVRLIARAATELPPPRRLIVDPMPPMATKLLHLLGWRLGPGNRLYVPGNGYDL</sequence>
<reference evidence="2" key="1">
    <citation type="submission" date="2016-04" db="EMBL/GenBank/DDBJ databases">
        <authorList>
            <person name="Evans L.H."/>
            <person name="Alamgir A."/>
            <person name="Owens N."/>
            <person name="Weber N.D."/>
            <person name="Virtaneva K."/>
            <person name="Barbian K."/>
            <person name="Babar A."/>
            <person name="Rosenke K."/>
        </authorList>
    </citation>
    <scope>NUCLEOTIDE SEQUENCE</scope>
    <source>
        <strain evidence="2">Nono1</strain>
    </source>
</reference>
<gene>
    <name evidence="2" type="ORF">BN4615_P6602</name>
</gene>
<dbReference type="EMBL" id="LT559118">
    <property type="protein sequence ID" value="SBO97086.1"/>
    <property type="molecule type" value="Genomic_DNA"/>
</dbReference>
<dbReference type="Pfam" id="PF13466">
    <property type="entry name" value="STAS_2"/>
    <property type="match status" value="1"/>
</dbReference>
<dbReference type="InterPro" id="IPR058548">
    <property type="entry name" value="MlaB-like_STAS"/>
</dbReference>
<dbReference type="RefSeq" id="WP_225265870.1">
    <property type="nucleotide sequence ID" value="NZ_CP084058.1"/>
</dbReference>
<name>A0A1M4EEE1_9ACTN</name>
<dbReference type="Gene3D" id="3.30.750.24">
    <property type="entry name" value="STAS domain"/>
    <property type="match status" value="1"/>
</dbReference>
<dbReference type="AlphaFoldDB" id="A0A1M4EEE1"/>
<feature type="domain" description="MlaB-like STAS" evidence="1">
    <location>
        <begin position="21"/>
        <end position="99"/>
    </location>
</feature>
<evidence type="ECO:0000313" key="2">
    <source>
        <dbReference type="EMBL" id="SBO97086.1"/>
    </source>
</evidence>
<organism evidence="2">
    <name type="scientific">Nonomuraea gerenzanensis</name>
    <dbReference type="NCBI Taxonomy" id="93944"/>
    <lineage>
        <taxon>Bacteria</taxon>
        <taxon>Bacillati</taxon>
        <taxon>Actinomycetota</taxon>
        <taxon>Actinomycetes</taxon>
        <taxon>Streptosporangiales</taxon>
        <taxon>Streptosporangiaceae</taxon>
        <taxon>Nonomuraea</taxon>
    </lineage>
</organism>
<accession>A0A1M4EEE1</accession>
<dbReference type="InterPro" id="IPR036513">
    <property type="entry name" value="STAS_dom_sf"/>
</dbReference>
<proteinExistence type="predicted"/>
<dbReference type="CDD" id="cd07043">
    <property type="entry name" value="STAS_anti-anti-sigma_factors"/>
    <property type="match status" value="1"/>
</dbReference>
<evidence type="ECO:0000259" key="1">
    <source>
        <dbReference type="Pfam" id="PF13466"/>
    </source>
</evidence>
<dbReference type="SUPFAM" id="SSF52091">
    <property type="entry name" value="SpoIIaa-like"/>
    <property type="match status" value="1"/>
</dbReference>
<protein>
    <recommendedName>
        <fullName evidence="1">MlaB-like STAS domain-containing protein</fullName>
    </recommendedName>
</protein>